<evidence type="ECO:0000259" key="9">
    <source>
        <dbReference type="PROSITE" id="PS50011"/>
    </source>
</evidence>
<dbReference type="AlphaFoldDB" id="A0A919L0Z5"/>
<evidence type="ECO:0000313" key="10">
    <source>
        <dbReference type="EMBL" id="GHH78716.1"/>
    </source>
</evidence>
<feature type="compositionally biased region" description="Pro residues" evidence="8">
    <location>
        <begin position="99"/>
        <end position="125"/>
    </location>
</feature>
<evidence type="ECO:0000256" key="6">
    <source>
        <dbReference type="ARBA" id="ARBA00022840"/>
    </source>
</evidence>
<dbReference type="RefSeq" id="WP_189932041.1">
    <property type="nucleotide sequence ID" value="NZ_BNCD01000007.1"/>
</dbReference>
<dbReference type="CDD" id="cd14014">
    <property type="entry name" value="STKc_PknB_like"/>
    <property type="match status" value="1"/>
</dbReference>
<name>A0A919L0Z5_9ACTN</name>
<keyword evidence="11" id="KW-1185">Reference proteome</keyword>
<dbReference type="EMBL" id="BNCD01000007">
    <property type="protein sequence ID" value="GHH78716.1"/>
    <property type="molecule type" value="Genomic_DNA"/>
</dbReference>
<keyword evidence="3" id="KW-0808">Transferase</keyword>
<dbReference type="SUPFAM" id="SSF56112">
    <property type="entry name" value="Protein kinase-like (PK-like)"/>
    <property type="match status" value="1"/>
</dbReference>
<dbReference type="InterPro" id="IPR000719">
    <property type="entry name" value="Prot_kinase_dom"/>
</dbReference>
<feature type="binding site" evidence="7">
    <location>
        <position position="166"/>
    </location>
    <ligand>
        <name>ATP</name>
        <dbReference type="ChEBI" id="CHEBI:30616"/>
    </ligand>
</feature>
<comment type="caution">
    <text evidence="10">The sequence shown here is derived from an EMBL/GenBank/DDBJ whole genome shotgun (WGS) entry which is preliminary data.</text>
</comment>
<dbReference type="PROSITE" id="PS00108">
    <property type="entry name" value="PROTEIN_KINASE_ST"/>
    <property type="match status" value="1"/>
</dbReference>
<dbReference type="GO" id="GO:0004674">
    <property type="term" value="F:protein serine/threonine kinase activity"/>
    <property type="evidence" value="ECO:0007669"/>
    <property type="project" value="UniProtKB-KW"/>
</dbReference>
<evidence type="ECO:0000256" key="8">
    <source>
        <dbReference type="SAM" id="MobiDB-lite"/>
    </source>
</evidence>
<dbReference type="InterPro" id="IPR017441">
    <property type="entry name" value="Protein_kinase_ATP_BS"/>
</dbReference>
<dbReference type="Gene3D" id="1.10.510.10">
    <property type="entry name" value="Transferase(Phosphotransferase) domain 1"/>
    <property type="match status" value="1"/>
</dbReference>
<protein>
    <recommendedName>
        <fullName evidence="1">non-specific serine/threonine protein kinase</fullName>
        <ecNumber evidence="1">2.7.11.1</ecNumber>
    </recommendedName>
</protein>
<reference evidence="10" key="1">
    <citation type="journal article" date="2014" name="Int. J. Syst. Evol. Microbiol.">
        <title>Complete genome sequence of Corynebacterium casei LMG S-19264T (=DSM 44701T), isolated from a smear-ripened cheese.</title>
        <authorList>
            <consortium name="US DOE Joint Genome Institute (JGI-PGF)"/>
            <person name="Walter F."/>
            <person name="Albersmeier A."/>
            <person name="Kalinowski J."/>
            <person name="Ruckert C."/>
        </authorList>
    </citation>
    <scope>NUCLEOTIDE SEQUENCE</scope>
    <source>
        <strain evidence="10">JCM 5069</strain>
    </source>
</reference>
<keyword evidence="5 10" id="KW-0418">Kinase</keyword>
<evidence type="ECO:0000256" key="7">
    <source>
        <dbReference type="PROSITE-ProRule" id="PRU10141"/>
    </source>
</evidence>
<feature type="compositionally biased region" description="Polar residues" evidence="8">
    <location>
        <begin position="1"/>
        <end position="12"/>
    </location>
</feature>
<evidence type="ECO:0000256" key="2">
    <source>
        <dbReference type="ARBA" id="ARBA00022527"/>
    </source>
</evidence>
<dbReference type="InterPro" id="IPR008271">
    <property type="entry name" value="Ser/Thr_kinase_AS"/>
</dbReference>
<keyword evidence="6 7" id="KW-0067">ATP-binding</keyword>
<keyword evidence="2" id="KW-0723">Serine/threonine-protein kinase</keyword>
<gene>
    <name evidence="10" type="ORF">GCM10018793_29910</name>
</gene>
<dbReference type="GO" id="GO:0005524">
    <property type="term" value="F:ATP binding"/>
    <property type="evidence" value="ECO:0007669"/>
    <property type="project" value="UniProtKB-UniRule"/>
</dbReference>
<evidence type="ECO:0000256" key="1">
    <source>
        <dbReference type="ARBA" id="ARBA00012513"/>
    </source>
</evidence>
<dbReference type="Proteomes" id="UP000603708">
    <property type="component" value="Unassembled WGS sequence"/>
</dbReference>
<keyword evidence="4 7" id="KW-0547">Nucleotide-binding</keyword>
<dbReference type="Gene3D" id="3.30.200.20">
    <property type="entry name" value="Phosphorylase Kinase, domain 1"/>
    <property type="match status" value="1"/>
</dbReference>
<dbReference type="PANTHER" id="PTHR43289">
    <property type="entry name" value="MITOGEN-ACTIVATED PROTEIN KINASE KINASE KINASE 20-RELATED"/>
    <property type="match status" value="1"/>
</dbReference>
<dbReference type="PANTHER" id="PTHR43289:SF6">
    <property type="entry name" value="SERINE_THREONINE-PROTEIN KINASE NEKL-3"/>
    <property type="match status" value="1"/>
</dbReference>
<accession>A0A919L0Z5</accession>
<dbReference type="PROSITE" id="PS00107">
    <property type="entry name" value="PROTEIN_KINASE_ATP"/>
    <property type="match status" value="1"/>
</dbReference>
<dbReference type="SMART" id="SM00220">
    <property type="entry name" value="S_TKc"/>
    <property type="match status" value="1"/>
</dbReference>
<sequence>MTNDGGQPNEPTSYGLRPPQTPPGPSVPGQGAYEPTQAVTGRADGVGDDQGAPAQDPSQRPARGPVQIPAQGPVQIPARDHAGHPGTHGQGAANRGAVPPAPGARPGNPAPFAPFAPDSPSPSAPAPAGGPLIGGRYQLLSRLGHGGMGTVWHARDVVVDREVAIKEPRLPAELHEAERRTAYERMQREARAAARIDHPSVVTVHDVVVEDGRPWVVMELVRGQSLGARLQEGTLDPREAARIGLAVVGALRAAHDAGVLHRDVKPENILLGRGDRVVLTDFGIAQVEGEQRLTETGAFVGSPEFISPERVLGQRPGPAADLWSLGVVLYAAVEGMSPFRRSHTPATLQAVLSAEPQAPARAAGPLAMVIMQLLRKDPMARPPAAEVRQALDAVAHPAQAPTRPLLPDGGAGNRWVPPVLQGSRRARYGLGAGVLVVALALVLLLVDPFRGNELPKGWEVRPEREVVGASLAVPSDYRRVENDDGDGVSFHDPSAVFDVSLTRTDNAESDDPVAPTGDAWTKYYEAGGKDGTEFKPVRVSSSKTAYRGQKAYETTLTYTDYVATGDDPVRHYRHQLVVPRGGNSREYWRLEVDMPADGWAHPIGEQLYRDVVAHLDLDGL</sequence>
<proteinExistence type="predicted"/>
<evidence type="ECO:0000256" key="4">
    <source>
        <dbReference type="ARBA" id="ARBA00022741"/>
    </source>
</evidence>
<feature type="region of interest" description="Disordered" evidence="8">
    <location>
        <begin position="1"/>
        <end position="130"/>
    </location>
</feature>
<dbReference type="Pfam" id="PF00069">
    <property type="entry name" value="Pkinase"/>
    <property type="match status" value="1"/>
</dbReference>
<evidence type="ECO:0000313" key="11">
    <source>
        <dbReference type="Proteomes" id="UP000603708"/>
    </source>
</evidence>
<reference evidence="10" key="2">
    <citation type="submission" date="2020-09" db="EMBL/GenBank/DDBJ databases">
        <authorList>
            <person name="Sun Q."/>
            <person name="Ohkuma M."/>
        </authorList>
    </citation>
    <scope>NUCLEOTIDE SEQUENCE</scope>
    <source>
        <strain evidence="10">JCM 5069</strain>
    </source>
</reference>
<dbReference type="InterPro" id="IPR011009">
    <property type="entry name" value="Kinase-like_dom_sf"/>
</dbReference>
<dbReference type="PROSITE" id="PS50011">
    <property type="entry name" value="PROTEIN_KINASE_DOM"/>
    <property type="match status" value="1"/>
</dbReference>
<evidence type="ECO:0000256" key="3">
    <source>
        <dbReference type="ARBA" id="ARBA00022679"/>
    </source>
</evidence>
<evidence type="ECO:0000256" key="5">
    <source>
        <dbReference type="ARBA" id="ARBA00022777"/>
    </source>
</evidence>
<feature type="domain" description="Protein kinase" evidence="9">
    <location>
        <begin position="137"/>
        <end position="399"/>
    </location>
</feature>
<organism evidence="10 11">
    <name type="scientific">Streptomyces sulfonofaciens</name>
    <dbReference type="NCBI Taxonomy" id="68272"/>
    <lineage>
        <taxon>Bacteria</taxon>
        <taxon>Bacillati</taxon>
        <taxon>Actinomycetota</taxon>
        <taxon>Actinomycetes</taxon>
        <taxon>Kitasatosporales</taxon>
        <taxon>Streptomycetaceae</taxon>
        <taxon>Streptomyces</taxon>
    </lineage>
</organism>
<dbReference type="EC" id="2.7.11.1" evidence="1"/>